<feature type="region of interest" description="Disordered" evidence="6">
    <location>
        <begin position="147"/>
        <end position="166"/>
    </location>
</feature>
<dbReference type="GO" id="GO:0005634">
    <property type="term" value="C:nucleus"/>
    <property type="evidence" value="ECO:0007669"/>
    <property type="project" value="UniProtKB-SubCell"/>
</dbReference>
<evidence type="ECO:0000256" key="6">
    <source>
        <dbReference type="SAM" id="MobiDB-lite"/>
    </source>
</evidence>
<dbReference type="InterPro" id="IPR015300">
    <property type="entry name" value="DNA-bd_pseudobarrel_sf"/>
</dbReference>
<dbReference type="Proteomes" id="UP001370490">
    <property type="component" value="Unassembled WGS sequence"/>
</dbReference>
<evidence type="ECO:0000313" key="7">
    <source>
        <dbReference type="EMBL" id="KAK6935994.1"/>
    </source>
</evidence>
<keyword evidence="8" id="KW-1185">Reference proteome</keyword>
<evidence type="ECO:0000256" key="5">
    <source>
        <dbReference type="ARBA" id="ARBA00023242"/>
    </source>
</evidence>
<dbReference type="PANTHER" id="PTHR31541:SF60">
    <property type="entry name" value="TF-B3 DOMAIN-CONTAINING PROTEIN"/>
    <property type="match status" value="1"/>
</dbReference>
<keyword evidence="2" id="KW-0805">Transcription regulation</keyword>
<evidence type="ECO:0000313" key="8">
    <source>
        <dbReference type="Proteomes" id="UP001370490"/>
    </source>
</evidence>
<dbReference type="InterPro" id="IPR005508">
    <property type="entry name" value="At2g31720-like"/>
</dbReference>
<comment type="caution">
    <text evidence="7">The sequence shown here is derived from an EMBL/GenBank/DDBJ whole genome shotgun (WGS) entry which is preliminary data.</text>
</comment>
<keyword evidence="4" id="KW-0804">Transcription</keyword>
<dbReference type="Gene3D" id="2.40.330.10">
    <property type="entry name" value="DNA-binding pseudobarrel domain"/>
    <property type="match status" value="1"/>
</dbReference>
<gene>
    <name evidence="7" type="ORF">RJ641_033024</name>
</gene>
<evidence type="ECO:0000256" key="1">
    <source>
        <dbReference type="ARBA" id="ARBA00004123"/>
    </source>
</evidence>
<dbReference type="Pfam" id="PF03754">
    <property type="entry name" value="At2g31720-like"/>
    <property type="match status" value="1"/>
</dbReference>
<evidence type="ECO:0000256" key="3">
    <source>
        <dbReference type="ARBA" id="ARBA00023125"/>
    </source>
</evidence>
<dbReference type="PANTHER" id="PTHR31541">
    <property type="entry name" value="B3 DOMAIN PLANT PROTEIN-RELATED"/>
    <property type="match status" value="1"/>
</dbReference>
<sequence length="166" mass="19245">MRGQRQAQTRRRRRRREAEGEEKLRVIYKGQTHVQICLENSRLKLQRNTEESKVLMIQKQIFKSDVNHGHNRFSMSSQQVRIEFLTEEEKRKLNDQDLSMVLIQPSLESIEMNAKTKENEKLWASRTEMRKNALGFALVKIRRASAGKEGGGYMASSSSSHPQVSA</sequence>
<accession>A0AAN8VLL7</accession>
<proteinExistence type="predicted"/>
<protein>
    <submittedName>
        <fullName evidence="7">B3 domain-containing protein At2g31720-like</fullName>
    </submittedName>
</protein>
<dbReference type="EMBL" id="JBAMMX010000007">
    <property type="protein sequence ID" value="KAK6935994.1"/>
    <property type="molecule type" value="Genomic_DNA"/>
</dbReference>
<organism evidence="7 8">
    <name type="scientific">Dillenia turbinata</name>
    <dbReference type="NCBI Taxonomy" id="194707"/>
    <lineage>
        <taxon>Eukaryota</taxon>
        <taxon>Viridiplantae</taxon>
        <taxon>Streptophyta</taxon>
        <taxon>Embryophyta</taxon>
        <taxon>Tracheophyta</taxon>
        <taxon>Spermatophyta</taxon>
        <taxon>Magnoliopsida</taxon>
        <taxon>eudicotyledons</taxon>
        <taxon>Gunneridae</taxon>
        <taxon>Pentapetalae</taxon>
        <taxon>Dilleniales</taxon>
        <taxon>Dilleniaceae</taxon>
        <taxon>Dillenia</taxon>
    </lineage>
</organism>
<keyword evidence="3" id="KW-0238">DNA-binding</keyword>
<name>A0AAN8VLL7_9MAGN</name>
<evidence type="ECO:0000256" key="2">
    <source>
        <dbReference type="ARBA" id="ARBA00023015"/>
    </source>
</evidence>
<dbReference type="AlphaFoldDB" id="A0AAN8VLL7"/>
<reference evidence="7 8" key="1">
    <citation type="submission" date="2023-12" db="EMBL/GenBank/DDBJ databases">
        <title>A high-quality genome assembly for Dillenia turbinata (Dilleniales).</title>
        <authorList>
            <person name="Chanderbali A."/>
        </authorList>
    </citation>
    <scope>NUCLEOTIDE SEQUENCE [LARGE SCALE GENOMIC DNA]</scope>
    <source>
        <strain evidence="7">LSX21</strain>
        <tissue evidence="7">Leaf</tissue>
    </source>
</reference>
<comment type="subcellular location">
    <subcellularLocation>
        <location evidence="1">Nucleus</location>
    </subcellularLocation>
</comment>
<dbReference type="GO" id="GO:0003677">
    <property type="term" value="F:DNA binding"/>
    <property type="evidence" value="ECO:0007669"/>
    <property type="project" value="UniProtKB-KW"/>
</dbReference>
<keyword evidence="5" id="KW-0539">Nucleus</keyword>
<evidence type="ECO:0000256" key="4">
    <source>
        <dbReference type="ARBA" id="ARBA00023163"/>
    </source>
</evidence>